<evidence type="ECO:0000256" key="1">
    <source>
        <dbReference type="SAM" id="MobiDB-lite"/>
    </source>
</evidence>
<dbReference type="Proteomes" id="UP000317901">
    <property type="component" value="Unassembled WGS sequence"/>
</dbReference>
<gene>
    <name evidence="3" type="ORF">FJD37_06630</name>
</gene>
<reference evidence="3 4" key="1">
    <citation type="submission" date="2019-06" db="EMBL/GenBank/DDBJ databases">
        <title>Pseudomonas bimorpha sp. nov. isolated from bovine raw milk and skim milk concentrate.</title>
        <authorList>
            <person name="Hofmann K."/>
            <person name="Huptas C."/>
            <person name="Doll E."/>
            <person name="Scherer S."/>
            <person name="Wenning M."/>
        </authorList>
    </citation>
    <scope>NUCLEOTIDE SEQUENCE [LARGE SCALE GENOMIC DNA]</scope>
    <source>
        <strain evidence="3 4">DSM 108990</strain>
    </source>
</reference>
<evidence type="ECO:0000313" key="3">
    <source>
        <dbReference type="EMBL" id="TWR97735.1"/>
    </source>
</evidence>
<organism evidence="3 4">
    <name type="scientific">Pseudomonas saxonica</name>
    <dbReference type="NCBI Taxonomy" id="2600598"/>
    <lineage>
        <taxon>Bacteria</taxon>
        <taxon>Pseudomonadati</taxon>
        <taxon>Pseudomonadota</taxon>
        <taxon>Gammaproteobacteria</taxon>
        <taxon>Pseudomonadales</taxon>
        <taxon>Pseudomonadaceae</taxon>
        <taxon>Pseudomonas</taxon>
    </lineage>
</organism>
<dbReference type="EMBL" id="VFIP01000009">
    <property type="protein sequence ID" value="TWR97735.1"/>
    <property type="molecule type" value="Genomic_DNA"/>
</dbReference>
<keyword evidence="2" id="KW-0732">Signal</keyword>
<protein>
    <submittedName>
        <fullName evidence="3">Uncharacterized protein</fullName>
    </submittedName>
</protein>
<name>A0A5C5Q0A0_9PSED</name>
<feature type="region of interest" description="Disordered" evidence="1">
    <location>
        <begin position="47"/>
        <end position="108"/>
    </location>
</feature>
<evidence type="ECO:0000256" key="2">
    <source>
        <dbReference type="SAM" id="SignalP"/>
    </source>
</evidence>
<accession>A0A5C5Q0A0</accession>
<dbReference type="RefSeq" id="WP_146425541.1">
    <property type="nucleotide sequence ID" value="NZ_VFIP01000009.1"/>
</dbReference>
<dbReference type="OrthoDB" id="7033296at2"/>
<feature type="chain" id="PRO_5022683663" evidence="2">
    <location>
        <begin position="27"/>
        <end position="108"/>
    </location>
</feature>
<dbReference type="AlphaFoldDB" id="A0A5C5Q0A0"/>
<evidence type="ECO:0000313" key="4">
    <source>
        <dbReference type="Proteomes" id="UP000317901"/>
    </source>
</evidence>
<proteinExistence type="predicted"/>
<sequence>MNLFQRIVLSIKVLLLLTISASSAWASNPLTLPGVGASTTGVAGPMVHAIYKSDSEPGDQGQGGSSGDDDQVDGDSGTDGEDSTDGDGKTDPDDDDSVDDGKSSDGQY</sequence>
<feature type="compositionally biased region" description="Basic and acidic residues" evidence="1">
    <location>
        <begin position="99"/>
        <end position="108"/>
    </location>
</feature>
<comment type="caution">
    <text evidence="3">The sequence shown here is derived from an EMBL/GenBank/DDBJ whole genome shotgun (WGS) entry which is preliminary data.</text>
</comment>
<feature type="signal peptide" evidence="2">
    <location>
        <begin position="1"/>
        <end position="26"/>
    </location>
</feature>
<feature type="compositionally biased region" description="Acidic residues" evidence="1">
    <location>
        <begin position="67"/>
        <end position="85"/>
    </location>
</feature>